<evidence type="ECO:0000256" key="1">
    <source>
        <dbReference type="PROSITE-ProRule" id="PRU00047"/>
    </source>
</evidence>
<organism evidence="4 5">
    <name type="scientific">Platanthera zijinensis</name>
    <dbReference type="NCBI Taxonomy" id="2320716"/>
    <lineage>
        <taxon>Eukaryota</taxon>
        <taxon>Viridiplantae</taxon>
        <taxon>Streptophyta</taxon>
        <taxon>Embryophyta</taxon>
        <taxon>Tracheophyta</taxon>
        <taxon>Spermatophyta</taxon>
        <taxon>Magnoliopsida</taxon>
        <taxon>Liliopsida</taxon>
        <taxon>Asparagales</taxon>
        <taxon>Orchidaceae</taxon>
        <taxon>Orchidoideae</taxon>
        <taxon>Orchideae</taxon>
        <taxon>Orchidinae</taxon>
        <taxon>Platanthera</taxon>
    </lineage>
</organism>
<keyword evidence="1" id="KW-0862">Zinc</keyword>
<dbReference type="SMART" id="SM00343">
    <property type="entry name" value="ZnF_C2HC"/>
    <property type="match status" value="1"/>
</dbReference>
<keyword evidence="5" id="KW-1185">Reference proteome</keyword>
<gene>
    <name evidence="4" type="ORF">KSP39_PZI016330</name>
</gene>
<dbReference type="InterPro" id="IPR036875">
    <property type="entry name" value="Znf_CCHC_sf"/>
</dbReference>
<accession>A0AAP0B7D4</accession>
<proteinExistence type="predicted"/>
<dbReference type="AlphaFoldDB" id="A0AAP0B7D4"/>
<dbReference type="InterPro" id="IPR025724">
    <property type="entry name" value="GAG-pre-integrase_dom"/>
</dbReference>
<keyword evidence="1" id="KW-0863">Zinc-finger</keyword>
<dbReference type="InterPro" id="IPR001878">
    <property type="entry name" value="Znf_CCHC"/>
</dbReference>
<dbReference type="InterPro" id="IPR054722">
    <property type="entry name" value="PolX-like_BBD"/>
</dbReference>
<dbReference type="SUPFAM" id="SSF57756">
    <property type="entry name" value="Retrovirus zinc finger-like domains"/>
    <property type="match status" value="1"/>
</dbReference>
<reference evidence="4 5" key="1">
    <citation type="journal article" date="2022" name="Nat. Plants">
        <title>Genomes of leafy and leafless Platanthera orchids illuminate the evolution of mycoheterotrophy.</title>
        <authorList>
            <person name="Li M.H."/>
            <person name="Liu K.W."/>
            <person name="Li Z."/>
            <person name="Lu H.C."/>
            <person name="Ye Q.L."/>
            <person name="Zhang D."/>
            <person name="Wang J.Y."/>
            <person name="Li Y.F."/>
            <person name="Zhong Z.M."/>
            <person name="Liu X."/>
            <person name="Yu X."/>
            <person name="Liu D.K."/>
            <person name="Tu X.D."/>
            <person name="Liu B."/>
            <person name="Hao Y."/>
            <person name="Liao X.Y."/>
            <person name="Jiang Y.T."/>
            <person name="Sun W.H."/>
            <person name="Chen J."/>
            <person name="Chen Y.Q."/>
            <person name="Ai Y."/>
            <person name="Zhai J.W."/>
            <person name="Wu S.S."/>
            <person name="Zhou Z."/>
            <person name="Hsiao Y.Y."/>
            <person name="Wu W.L."/>
            <person name="Chen Y.Y."/>
            <person name="Lin Y.F."/>
            <person name="Hsu J.L."/>
            <person name="Li C.Y."/>
            <person name="Wang Z.W."/>
            <person name="Zhao X."/>
            <person name="Zhong W.Y."/>
            <person name="Ma X.K."/>
            <person name="Ma L."/>
            <person name="Huang J."/>
            <person name="Chen G.Z."/>
            <person name="Huang M.Z."/>
            <person name="Huang L."/>
            <person name="Peng D.H."/>
            <person name="Luo Y.B."/>
            <person name="Zou S.Q."/>
            <person name="Chen S.P."/>
            <person name="Lan S."/>
            <person name="Tsai W.C."/>
            <person name="Van de Peer Y."/>
            <person name="Liu Z.J."/>
        </authorList>
    </citation>
    <scope>NUCLEOTIDE SEQUENCE [LARGE SCALE GENOMIC DNA]</scope>
    <source>
        <strain evidence="4">Lor287</strain>
    </source>
</reference>
<dbReference type="PROSITE" id="PS50158">
    <property type="entry name" value="ZF_CCHC"/>
    <property type="match status" value="1"/>
</dbReference>
<dbReference type="PANTHER" id="PTHR47592:SF27">
    <property type="entry name" value="OS08G0421700 PROTEIN"/>
    <property type="match status" value="1"/>
</dbReference>
<feature type="compositionally biased region" description="Basic and acidic residues" evidence="2">
    <location>
        <begin position="94"/>
        <end position="103"/>
    </location>
</feature>
<evidence type="ECO:0000256" key="2">
    <source>
        <dbReference type="SAM" id="MobiDB-lite"/>
    </source>
</evidence>
<protein>
    <recommendedName>
        <fullName evidence="3">CCHC-type domain-containing protein</fullName>
    </recommendedName>
</protein>
<keyword evidence="1" id="KW-0479">Metal-binding</keyword>
<dbReference type="GO" id="GO:0003676">
    <property type="term" value="F:nucleic acid binding"/>
    <property type="evidence" value="ECO:0007669"/>
    <property type="project" value="InterPro"/>
</dbReference>
<feature type="domain" description="CCHC-type" evidence="3">
    <location>
        <begin position="124"/>
        <end position="137"/>
    </location>
</feature>
<dbReference type="Pfam" id="PF14223">
    <property type="entry name" value="Retrotran_gag_2"/>
    <property type="match status" value="1"/>
</dbReference>
<evidence type="ECO:0000313" key="4">
    <source>
        <dbReference type="EMBL" id="KAK8931243.1"/>
    </source>
</evidence>
<comment type="caution">
    <text evidence="4">The sequence shown here is derived from an EMBL/GenBank/DDBJ whole genome shotgun (WGS) entry which is preliminary data.</text>
</comment>
<name>A0AAP0B7D4_9ASPA</name>
<sequence>MKMSDDASVTTHLNSFNTVTNQLSSVDIKFDDEVRALLLLSSLPDSWDSLVTAVSNSSENSKLKFDDTVGLVLNEEVCKRANSGTSNSALNVESRGRHFDRNSGRGCSKSARGKSKPHKGKFECWNCGKKGHLKAFCTAPKKNPGGKVEKNPAANATVDDLQDTLILSLDNTECWVVDSGASFHACPTRSSFKNFTAGDLGKVYLGNNQACDIIGKGDVDIRFPNGSIWSLTDVRHVPCLRRNLISVSQLAKQGTFAAFGDKSWKATKGSMVIARGTLDDTLYVINKESDSISIAKKDDDAELWHNRLGHMSEKGMKSLISNDILAGLKFVDLDFYEDCVFDKQSRVSFSKSGRELKTQRLELVHTDV</sequence>
<dbReference type="GO" id="GO:0008270">
    <property type="term" value="F:zinc ion binding"/>
    <property type="evidence" value="ECO:0007669"/>
    <property type="project" value="UniProtKB-KW"/>
</dbReference>
<dbReference type="EMBL" id="JBBWWQ010000014">
    <property type="protein sequence ID" value="KAK8931243.1"/>
    <property type="molecule type" value="Genomic_DNA"/>
</dbReference>
<feature type="region of interest" description="Disordered" evidence="2">
    <location>
        <begin position="85"/>
        <end position="119"/>
    </location>
</feature>
<dbReference type="PANTHER" id="PTHR47592">
    <property type="entry name" value="PBF68 PROTEIN"/>
    <property type="match status" value="1"/>
</dbReference>
<dbReference type="Proteomes" id="UP001418222">
    <property type="component" value="Unassembled WGS sequence"/>
</dbReference>
<evidence type="ECO:0000259" key="3">
    <source>
        <dbReference type="PROSITE" id="PS50158"/>
    </source>
</evidence>
<evidence type="ECO:0000313" key="5">
    <source>
        <dbReference type="Proteomes" id="UP001418222"/>
    </source>
</evidence>
<dbReference type="Pfam" id="PF22936">
    <property type="entry name" value="Pol_BBD"/>
    <property type="match status" value="1"/>
</dbReference>
<dbReference type="Pfam" id="PF13976">
    <property type="entry name" value="gag_pre-integrs"/>
    <property type="match status" value="1"/>
</dbReference>